<dbReference type="GO" id="GO:0016616">
    <property type="term" value="F:oxidoreductase activity, acting on the CH-OH group of donors, NAD or NADP as acceptor"/>
    <property type="evidence" value="ECO:0007669"/>
    <property type="project" value="InterPro"/>
</dbReference>
<protein>
    <submittedName>
        <fullName evidence="8">3-isopropylmalate dehydrogenase</fullName>
    </submittedName>
</protein>
<keyword evidence="3" id="KW-0479">Metal-binding</keyword>
<organism evidence="8 9">
    <name type="scientific">Candidatus Methanomassiliicoccus intestinalis</name>
    <dbReference type="NCBI Taxonomy" id="1406512"/>
    <lineage>
        <taxon>Archaea</taxon>
        <taxon>Methanobacteriati</taxon>
        <taxon>Thermoplasmatota</taxon>
        <taxon>Thermoplasmata</taxon>
        <taxon>Methanomassiliicoccales</taxon>
        <taxon>Methanomassiliicoccaceae</taxon>
        <taxon>Methanomassiliicoccus</taxon>
    </lineage>
</organism>
<keyword evidence="4" id="KW-0560">Oxidoreductase</keyword>
<dbReference type="Pfam" id="PF00180">
    <property type="entry name" value="Iso_dh"/>
    <property type="match status" value="1"/>
</dbReference>
<keyword evidence="5" id="KW-0520">NAD</keyword>
<gene>
    <name evidence="8" type="ORF">A3207_07505</name>
</gene>
<dbReference type="InterPro" id="IPR019818">
    <property type="entry name" value="IsoCit/isopropylmalate_DH_CS"/>
</dbReference>
<evidence type="ECO:0000256" key="3">
    <source>
        <dbReference type="ARBA" id="ARBA00022723"/>
    </source>
</evidence>
<evidence type="ECO:0000256" key="4">
    <source>
        <dbReference type="ARBA" id="ARBA00023002"/>
    </source>
</evidence>
<accession>A0A8J8TDQ4</accession>
<evidence type="ECO:0000313" key="9">
    <source>
        <dbReference type="Proteomes" id="UP000752814"/>
    </source>
</evidence>
<dbReference type="AlphaFoldDB" id="A0A8J8TDQ4"/>
<comment type="cofactor">
    <cofactor evidence="2">
        <name>Mg(2+)</name>
        <dbReference type="ChEBI" id="CHEBI:18420"/>
    </cofactor>
</comment>
<dbReference type="SUPFAM" id="SSF53659">
    <property type="entry name" value="Isocitrate/Isopropylmalate dehydrogenase-like"/>
    <property type="match status" value="1"/>
</dbReference>
<evidence type="ECO:0000256" key="5">
    <source>
        <dbReference type="ARBA" id="ARBA00023027"/>
    </source>
</evidence>
<name>A0A8J8TDQ4_9ARCH</name>
<dbReference type="GO" id="GO:0051287">
    <property type="term" value="F:NAD binding"/>
    <property type="evidence" value="ECO:0007669"/>
    <property type="project" value="InterPro"/>
</dbReference>
<feature type="domain" description="Isopropylmalate dehydrogenase-like" evidence="7">
    <location>
        <begin position="3"/>
        <end position="362"/>
    </location>
</feature>
<comment type="caution">
    <text evidence="8">The sequence shown here is derived from an EMBL/GenBank/DDBJ whole genome shotgun (WGS) entry which is preliminary data.</text>
</comment>
<dbReference type="RefSeq" id="WP_400256593.1">
    <property type="nucleotide sequence ID" value="NZ_CAYAYE010000009.1"/>
</dbReference>
<comment type="cofactor">
    <cofactor evidence="1">
        <name>Mn(2+)</name>
        <dbReference type="ChEBI" id="CHEBI:29035"/>
    </cofactor>
</comment>
<reference evidence="8" key="1">
    <citation type="submission" date="2016-03" db="EMBL/GenBank/DDBJ databases">
        <authorList>
            <person name="Borrel G."/>
            <person name="Mccann A."/>
            <person name="O'Toole P.W."/>
        </authorList>
    </citation>
    <scope>NUCLEOTIDE SEQUENCE</scope>
    <source>
        <strain evidence="8">183</strain>
    </source>
</reference>
<sequence length="370" mass="40485">MYKIAVVPGDGIGQEVIAEGVKVLNALEETADVSFSLDYLDIGSERYLRTGELLTENDIDDLRKHDAIYFGAIGDPRVAPGILEKGILISMRTTFDQYVNTRPSKAWHPYTPLKEEKDFDIIFLRENTEDFYMGAGSRFSNGKGVSLDLKRKLYDAKIAVSMEANTDDEFAFEIGMMSRKGIERFADYCFKTAKDLGKDKVTAVDKANVCTSLYGMWREIFKQKSQEYGIALEHMYVDAMAMALVRAPERFGVVACPNMFGDILTDIGAEIMGGLGVAASGNISPSGVSMFEPVHGSAPDIAGQGKANPIAAILAAKLMIDNLGRRDLGILIEKAVRKAMDNKDLTADMGGHLSTKQTGDAIAKYISIVE</sequence>
<proteinExistence type="predicted"/>
<dbReference type="SMART" id="SM01329">
    <property type="entry name" value="Iso_dh"/>
    <property type="match status" value="1"/>
</dbReference>
<dbReference type="EMBL" id="LVVT01000010">
    <property type="protein sequence ID" value="TQS83437.1"/>
    <property type="molecule type" value="Genomic_DNA"/>
</dbReference>
<dbReference type="PROSITE" id="PS00470">
    <property type="entry name" value="IDH_IMDH"/>
    <property type="match status" value="1"/>
</dbReference>
<dbReference type="PANTHER" id="PTHR43275:SF1">
    <property type="entry name" value="D-MALATE DEHYDROGENASE [DECARBOXYLATING]"/>
    <property type="match status" value="1"/>
</dbReference>
<evidence type="ECO:0000256" key="1">
    <source>
        <dbReference type="ARBA" id="ARBA00001936"/>
    </source>
</evidence>
<evidence type="ECO:0000259" key="7">
    <source>
        <dbReference type="SMART" id="SM01329"/>
    </source>
</evidence>
<dbReference type="InterPro" id="IPR024084">
    <property type="entry name" value="IsoPropMal-DH-like_dom"/>
</dbReference>
<dbReference type="PANTHER" id="PTHR43275">
    <property type="entry name" value="D-MALATE DEHYDROGENASE [DECARBOXYLATING]"/>
    <property type="match status" value="1"/>
</dbReference>
<evidence type="ECO:0000256" key="2">
    <source>
        <dbReference type="ARBA" id="ARBA00001946"/>
    </source>
</evidence>
<dbReference type="Proteomes" id="UP000752814">
    <property type="component" value="Unassembled WGS sequence"/>
</dbReference>
<keyword evidence="6" id="KW-0464">Manganese</keyword>
<dbReference type="InterPro" id="IPR050501">
    <property type="entry name" value="ICDH/IPMDH"/>
</dbReference>
<evidence type="ECO:0000256" key="6">
    <source>
        <dbReference type="ARBA" id="ARBA00023211"/>
    </source>
</evidence>
<evidence type="ECO:0000313" key="8">
    <source>
        <dbReference type="EMBL" id="TQS83437.1"/>
    </source>
</evidence>
<dbReference type="Gene3D" id="3.40.718.10">
    <property type="entry name" value="Isopropylmalate Dehydrogenase"/>
    <property type="match status" value="1"/>
</dbReference>
<dbReference type="GO" id="GO:0000287">
    <property type="term" value="F:magnesium ion binding"/>
    <property type="evidence" value="ECO:0007669"/>
    <property type="project" value="InterPro"/>
</dbReference>